<reference evidence="12 13" key="1">
    <citation type="submission" date="2024-11" db="EMBL/GenBank/DDBJ databases">
        <authorList>
            <person name="Heng Y.C."/>
            <person name="Lim A.C.H."/>
            <person name="Lee J.K.Y."/>
            <person name="Kittelmann S."/>
        </authorList>
    </citation>
    <scope>NUCLEOTIDE SEQUENCE [LARGE SCALE GENOMIC DNA]</scope>
    <source>
        <strain evidence="12 13">WILCCON 0114</strain>
    </source>
</reference>
<keyword evidence="11" id="KW-0175">Coiled coil</keyword>
<comment type="similarity">
    <text evidence="2">Belongs to the FliJ family.</text>
</comment>
<keyword evidence="9" id="KW-0472">Membrane</keyword>
<dbReference type="Pfam" id="PF02050">
    <property type="entry name" value="FliJ"/>
    <property type="match status" value="1"/>
</dbReference>
<feature type="coiled-coil region" evidence="11">
    <location>
        <begin position="26"/>
        <end position="110"/>
    </location>
</feature>
<keyword evidence="4" id="KW-0813">Transport</keyword>
<accession>A0ABW8TGH9</accession>
<keyword evidence="12" id="KW-0282">Flagellum</keyword>
<dbReference type="Proteomes" id="UP001623592">
    <property type="component" value="Unassembled WGS sequence"/>
</dbReference>
<evidence type="ECO:0000256" key="9">
    <source>
        <dbReference type="ARBA" id="ARBA00023136"/>
    </source>
</evidence>
<protein>
    <recommendedName>
        <fullName evidence="3">Flagellar FliJ protein</fullName>
    </recommendedName>
</protein>
<name>A0ABW8TGH9_9CLOT</name>
<evidence type="ECO:0000256" key="3">
    <source>
        <dbReference type="ARBA" id="ARBA00020392"/>
    </source>
</evidence>
<evidence type="ECO:0000256" key="1">
    <source>
        <dbReference type="ARBA" id="ARBA00004413"/>
    </source>
</evidence>
<evidence type="ECO:0000256" key="10">
    <source>
        <dbReference type="ARBA" id="ARBA00023225"/>
    </source>
</evidence>
<gene>
    <name evidence="12" type="primary">fliJ</name>
    <name evidence="12" type="ORF">ACJDT4_14505</name>
</gene>
<evidence type="ECO:0000313" key="12">
    <source>
        <dbReference type="EMBL" id="MFL0251631.1"/>
    </source>
</evidence>
<dbReference type="InterPro" id="IPR053716">
    <property type="entry name" value="Flag_assembly_chemotaxis_eff"/>
</dbReference>
<evidence type="ECO:0000256" key="7">
    <source>
        <dbReference type="ARBA" id="ARBA00022795"/>
    </source>
</evidence>
<keyword evidence="6" id="KW-0145">Chemotaxis</keyword>
<keyword evidence="12" id="KW-0966">Cell projection</keyword>
<evidence type="ECO:0000256" key="5">
    <source>
        <dbReference type="ARBA" id="ARBA00022475"/>
    </source>
</evidence>
<sequence>MGKFNFRLQKLLDLKFQKEEQSKIVFKKAQEEKLKAEEKLASLKDNYKKYSEARMFGTVIEQKITHNYLNALTSCIDEANIELNTKSENLEKKRKELVEKQIERKTVETLKEKQKMNFELETKLVEQRFNDELALYGYIRKLERR</sequence>
<keyword evidence="10" id="KW-1006">Bacterial flagellum protein export</keyword>
<comment type="caution">
    <text evidence="12">The sequence shown here is derived from an EMBL/GenBank/DDBJ whole genome shotgun (WGS) entry which is preliminary data.</text>
</comment>
<dbReference type="RefSeq" id="WP_406788282.1">
    <property type="nucleotide sequence ID" value="NZ_JBJIAA010000011.1"/>
</dbReference>
<evidence type="ECO:0000256" key="4">
    <source>
        <dbReference type="ARBA" id="ARBA00022448"/>
    </source>
</evidence>
<dbReference type="Gene3D" id="1.10.287.1700">
    <property type="match status" value="1"/>
</dbReference>
<dbReference type="InterPro" id="IPR012823">
    <property type="entry name" value="Flagell_FliJ"/>
</dbReference>
<keyword evidence="5" id="KW-1003">Cell membrane</keyword>
<keyword evidence="7" id="KW-1005">Bacterial flagellum biogenesis</keyword>
<evidence type="ECO:0000256" key="11">
    <source>
        <dbReference type="SAM" id="Coils"/>
    </source>
</evidence>
<keyword evidence="12" id="KW-0969">Cilium</keyword>
<evidence type="ECO:0000256" key="2">
    <source>
        <dbReference type="ARBA" id="ARBA00010004"/>
    </source>
</evidence>
<evidence type="ECO:0000256" key="8">
    <source>
        <dbReference type="ARBA" id="ARBA00022927"/>
    </source>
</evidence>
<evidence type="ECO:0000256" key="6">
    <source>
        <dbReference type="ARBA" id="ARBA00022500"/>
    </source>
</evidence>
<organism evidence="12 13">
    <name type="scientific">Clostridium neuense</name>
    <dbReference type="NCBI Taxonomy" id="1728934"/>
    <lineage>
        <taxon>Bacteria</taxon>
        <taxon>Bacillati</taxon>
        <taxon>Bacillota</taxon>
        <taxon>Clostridia</taxon>
        <taxon>Eubacteriales</taxon>
        <taxon>Clostridiaceae</taxon>
        <taxon>Clostridium</taxon>
    </lineage>
</organism>
<dbReference type="EMBL" id="JBJIAA010000011">
    <property type="protein sequence ID" value="MFL0251631.1"/>
    <property type="molecule type" value="Genomic_DNA"/>
</dbReference>
<dbReference type="NCBIfam" id="TIGR02473">
    <property type="entry name" value="flagell_FliJ"/>
    <property type="match status" value="1"/>
</dbReference>
<evidence type="ECO:0000313" key="13">
    <source>
        <dbReference type="Proteomes" id="UP001623592"/>
    </source>
</evidence>
<keyword evidence="13" id="KW-1185">Reference proteome</keyword>
<proteinExistence type="inferred from homology"/>
<keyword evidence="8" id="KW-0653">Protein transport</keyword>
<comment type="subcellular location">
    <subcellularLocation>
        <location evidence="1">Cell membrane</location>
        <topology evidence="1">Peripheral membrane protein</topology>
        <orientation evidence="1">Cytoplasmic side</orientation>
    </subcellularLocation>
</comment>